<feature type="chain" id="PRO_5014931968" evidence="1">
    <location>
        <begin position="19"/>
        <end position="337"/>
    </location>
</feature>
<evidence type="ECO:0000313" key="3">
    <source>
        <dbReference type="EMBL" id="PND39661.1"/>
    </source>
</evidence>
<comment type="caution">
    <text evidence="3">The sequence shown here is derived from an EMBL/GenBank/DDBJ whole genome shotgun (WGS) entry which is preliminary data.</text>
</comment>
<dbReference type="EMBL" id="POSP01000003">
    <property type="protein sequence ID" value="PND39661.1"/>
    <property type="molecule type" value="Genomic_DNA"/>
</dbReference>
<keyword evidence="4" id="KW-1185">Reference proteome</keyword>
<feature type="domain" description="Sulfatase-modifying factor enzyme-like" evidence="2">
    <location>
        <begin position="43"/>
        <end position="333"/>
    </location>
</feature>
<dbReference type="InterPro" id="IPR016187">
    <property type="entry name" value="CTDL_fold"/>
</dbReference>
<keyword evidence="1" id="KW-0732">Signal</keyword>
<dbReference type="OrthoDB" id="9768004at2"/>
<dbReference type="Proteomes" id="UP000235916">
    <property type="component" value="Unassembled WGS sequence"/>
</dbReference>
<sequence length="337" mass="37947">MRASLLALSLLHSAAAAAGPRLRPGSAGEPALDRNSLGMQFRLLPAGQFRMGSGESPARLARDFPALEPERFSKLQDEGPVHRVQISKPFWMGVHEVTVGQFRRFVEASGHVPESIADGTGAYGYNAQYDPATSPRHDAFVGRLPRYSWRDPGFPQGDDHPVVNVSWADAQAMAAWLSRVEGRRYRLPTEAEWEYAARAGTRSRYHSGDKPASLLRVANVFDADTAALWPQWRDQALPGRDGHVFTAPVGQFAPNAWGLHDMHGNAWEWVADWYGEDYYAHSPRIDPQGPPEGEVRVRRGGSWHSWPFYTRSSFRNWNRPDTRYVLLGFRLMREAER</sequence>
<evidence type="ECO:0000259" key="2">
    <source>
        <dbReference type="Pfam" id="PF03781"/>
    </source>
</evidence>
<dbReference type="InterPro" id="IPR042095">
    <property type="entry name" value="SUMF_sf"/>
</dbReference>
<dbReference type="InterPro" id="IPR051043">
    <property type="entry name" value="Sulfatase_Mod_Factor_Kinase"/>
</dbReference>
<feature type="signal peptide" evidence="1">
    <location>
        <begin position="1"/>
        <end position="18"/>
    </location>
</feature>
<dbReference type="AlphaFoldDB" id="A0A2N8L1S8"/>
<dbReference type="PANTHER" id="PTHR23150">
    <property type="entry name" value="SULFATASE MODIFYING FACTOR 1, 2"/>
    <property type="match status" value="1"/>
</dbReference>
<protein>
    <submittedName>
        <fullName evidence="3">DNA recombination protein RecF</fullName>
    </submittedName>
</protein>
<name>A0A2N8L1S8_9BURK</name>
<dbReference type="PANTHER" id="PTHR23150:SF19">
    <property type="entry name" value="FORMYLGLYCINE-GENERATING ENZYME"/>
    <property type="match status" value="1"/>
</dbReference>
<dbReference type="SUPFAM" id="SSF56436">
    <property type="entry name" value="C-type lectin-like"/>
    <property type="match status" value="1"/>
</dbReference>
<proteinExistence type="predicted"/>
<dbReference type="Gene3D" id="3.90.1580.10">
    <property type="entry name" value="paralog of FGE (formylglycine-generating enzyme)"/>
    <property type="match status" value="1"/>
</dbReference>
<reference evidence="3 4" key="1">
    <citation type="submission" date="2018-01" db="EMBL/GenBank/DDBJ databases">
        <title>Draft genome sequence of Paucibacter aquatile CR182 isolated from freshwater of the Nakdong River.</title>
        <authorList>
            <person name="Choi A."/>
            <person name="Chung E.J."/>
        </authorList>
    </citation>
    <scope>NUCLEOTIDE SEQUENCE [LARGE SCALE GENOMIC DNA]</scope>
    <source>
        <strain evidence="3 4">CR182</strain>
    </source>
</reference>
<dbReference type="GO" id="GO:0120147">
    <property type="term" value="F:formylglycine-generating oxidase activity"/>
    <property type="evidence" value="ECO:0007669"/>
    <property type="project" value="TreeGrafter"/>
</dbReference>
<gene>
    <name evidence="3" type="ORF">C1O66_09450</name>
</gene>
<accession>A0A2N8L1S8</accession>
<evidence type="ECO:0000313" key="4">
    <source>
        <dbReference type="Proteomes" id="UP000235916"/>
    </source>
</evidence>
<dbReference type="InterPro" id="IPR005532">
    <property type="entry name" value="SUMF_dom"/>
</dbReference>
<evidence type="ECO:0000256" key="1">
    <source>
        <dbReference type="SAM" id="SignalP"/>
    </source>
</evidence>
<organism evidence="3 4">
    <name type="scientific">Kinneretia aquatilis</name>
    <dbReference type="NCBI Taxonomy" id="2070761"/>
    <lineage>
        <taxon>Bacteria</taxon>
        <taxon>Pseudomonadati</taxon>
        <taxon>Pseudomonadota</taxon>
        <taxon>Betaproteobacteria</taxon>
        <taxon>Burkholderiales</taxon>
        <taxon>Sphaerotilaceae</taxon>
        <taxon>Roseateles</taxon>
    </lineage>
</organism>
<dbReference type="Pfam" id="PF03781">
    <property type="entry name" value="FGE-sulfatase"/>
    <property type="match status" value="1"/>
</dbReference>